<accession>A0A9P0CZ47</accession>
<dbReference type="GO" id="GO:0005634">
    <property type="term" value="C:nucleus"/>
    <property type="evidence" value="ECO:0007669"/>
    <property type="project" value="UniProtKB-SubCell"/>
</dbReference>
<evidence type="ECO:0000256" key="2">
    <source>
        <dbReference type="ARBA" id="ARBA00005733"/>
    </source>
</evidence>
<evidence type="ECO:0000256" key="12">
    <source>
        <dbReference type="SAM" id="MobiDB-lite"/>
    </source>
</evidence>
<gene>
    <name evidence="15" type="ORF">PSYICH_LOCUS12777</name>
</gene>
<evidence type="ECO:0000313" key="15">
    <source>
        <dbReference type="EMBL" id="CAH1111958.1"/>
    </source>
</evidence>
<evidence type="ECO:0000256" key="6">
    <source>
        <dbReference type="ARBA" id="ARBA00023125"/>
    </source>
</evidence>
<evidence type="ECO:0000256" key="9">
    <source>
        <dbReference type="ARBA" id="ARBA00023242"/>
    </source>
</evidence>
<dbReference type="Pfam" id="PF00292">
    <property type="entry name" value="PAX"/>
    <property type="match status" value="1"/>
</dbReference>
<dbReference type="FunFam" id="1.10.10.10:FF:000031">
    <property type="entry name" value="Paired box protein Pax-7"/>
    <property type="match status" value="1"/>
</dbReference>
<dbReference type="SUPFAM" id="SSF46689">
    <property type="entry name" value="Homeodomain-like"/>
    <property type="match status" value="2"/>
</dbReference>
<dbReference type="InterPro" id="IPR043182">
    <property type="entry name" value="PAIRED_DNA-bd_dom"/>
</dbReference>
<dbReference type="InterPro" id="IPR017970">
    <property type="entry name" value="Homeobox_CS"/>
</dbReference>
<dbReference type="PANTHER" id="PTHR45636">
    <property type="entry name" value="PAIRED BOX PROTEIN PAX-6-RELATED-RELATED"/>
    <property type="match status" value="1"/>
</dbReference>
<evidence type="ECO:0000256" key="10">
    <source>
        <dbReference type="PROSITE-ProRule" id="PRU00108"/>
    </source>
</evidence>
<evidence type="ECO:0000256" key="8">
    <source>
        <dbReference type="ARBA" id="ARBA00023163"/>
    </source>
</evidence>
<dbReference type="PANTHER" id="PTHR45636:SF49">
    <property type="entry name" value="PAIRED BOX PROTEIN 3 HOMOLOG"/>
    <property type="match status" value="1"/>
</dbReference>
<dbReference type="InterPro" id="IPR009057">
    <property type="entry name" value="Homeodomain-like_sf"/>
</dbReference>
<feature type="compositionally biased region" description="Polar residues" evidence="12">
    <location>
        <begin position="440"/>
        <end position="470"/>
    </location>
</feature>
<dbReference type="PROSITE" id="PS00027">
    <property type="entry name" value="HOMEOBOX_1"/>
    <property type="match status" value="1"/>
</dbReference>
<sequence length="513" mass="56413">MTVTGNFGIMHRPCFSGYPFQGQGRVNQLGGVFINGRPLPNHIRLKIVEMAAAGVRPCVISRQLRVSHGCVSKILNRYQETGSIRPGVIGGSKPRVATPEVETRIEQYKRDNPSIFSWEIRDRLIKEGICDRSSAPSVSAISRLLRGKGGEYDGDDKSTDNEGGSDCESEPGIPLKRKQRRSRTTFTAHQLDELEKAFERTQYPDIYTREELAQRTKLTEARIQVWFSNRRARLRKQLSSSSSSSYTPLGVVGGPYSAPTTPYGQGLGDGTFPSSAATASSSNQMTDLYPNHSGHSTSPNLPISEVKWEHSIPHHHNPYSSSHPIYSSSNLMPISQTLTPSISLPSNVQPSTSPSMATNTLQSLPQQTEMGEYKDYKDGSDNNNVHHSSSPSLSQQYANMAPNSAGIVTMLGPNSANSNSNDAPCTESNSDHHHHHHHLSSQWNMTSPHQIRNLSPTLPNHQSISGTLGQLGQPLAQSLGPFPHQGGMQHSIHGYHTHQAPKTFGHQPFYGWY</sequence>
<dbReference type="GO" id="GO:0007365">
    <property type="term" value="P:periodic partitioning"/>
    <property type="evidence" value="ECO:0007669"/>
    <property type="project" value="UniProtKB-ARBA"/>
</dbReference>
<keyword evidence="3" id="KW-0217">Developmental protein</keyword>
<reference evidence="15" key="1">
    <citation type="submission" date="2022-01" db="EMBL/GenBank/DDBJ databases">
        <authorList>
            <person name="King R."/>
        </authorList>
    </citation>
    <scope>NUCLEOTIDE SEQUENCE</scope>
</reference>
<dbReference type="FunFam" id="1.10.10.10:FF:000003">
    <property type="entry name" value="Paired box protein Pax-6"/>
    <property type="match status" value="1"/>
</dbReference>
<evidence type="ECO:0000259" key="14">
    <source>
        <dbReference type="PROSITE" id="PS51057"/>
    </source>
</evidence>
<feature type="domain" description="Paired" evidence="14">
    <location>
        <begin position="22"/>
        <end position="148"/>
    </location>
</feature>
<dbReference type="InterPro" id="IPR043565">
    <property type="entry name" value="PAX_fam"/>
</dbReference>
<dbReference type="Proteomes" id="UP001153636">
    <property type="component" value="Chromosome 6"/>
</dbReference>
<protein>
    <submittedName>
        <fullName evidence="15">Uncharacterized protein</fullName>
    </submittedName>
</protein>
<evidence type="ECO:0000313" key="16">
    <source>
        <dbReference type="Proteomes" id="UP001153636"/>
    </source>
</evidence>
<dbReference type="Gene3D" id="1.10.10.60">
    <property type="entry name" value="Homeodomain-like"/>
    <property type="match status" value="1"/>
</dbReference>
<keyword evidence="7 10" id="KW-0371">Homeobox</keyword>
<feature type="compositionally biased region" description="Basic and acidic residues" evidence="12">
    <location>
        <begin position="149"/>
        <end position="160"/>
    </location>
</feature>
<dbReference type="PROSITE" id="PS50071">
    <property type="entry name" value="HOMEOBOX_2"/>
    <property type="match status" value="1"/>
</dbReference>
<evidence type="ECO:0000259" key="13">
    <source>
        <dbReference type="PROSITE" id="PS50071"/>
    </source>
</evidence>
<feature type="region of interest" description="Disordered" evidence="12">
    <location>
        <begin position="260"/>
        <end position="302"/>
    </location>
</feature>
<comment type="similarity">
    <text evidence="2">Belongs to the paired homeobox family.</text>
</comment>
<dbReference type="PRINTS" id="PR00027">
    <property type="entry name" value="PAIREDBOX"/>
</dbReference>
<comment type="subcellular location">
    <subcellularLocation>
        <location evidence="1 10 11">Nucleus</location>
    </subcellularLocation>
</comment>
<feature type="domain" description="Homeobox" evidence="13">
    <location>
        <begin position="177"/>
        <end position="237"/>
    </location>
</feature>
<dbReference type="InterPro" id="IPR001523">
    <property type="entry name" value="Paired_dom"/>
</dbReference>
<dbReference type="SMART" id="SM00389">
    <property type="entry name" value="HOX"/>
    <property type="match status" value="1"/>
</dbReference>
<dbReference type="PROSITE" id="PS51057">
    <property type="entry name" value="PAIRED_2"/>
    <property type="match status" value="1"/>
</dbReference>
<evidence type="ECO:0000256" key="5">
    <source>
        <dbReference type="ARBA" id="ARBA00023015"/>
    </source>
</evidence>
<feature type="DNA-binding region" description="Homeobox" evidence="10">
    <location>
        <begin position="179"/>
        <end position="238"/>
    </location>
</feature>
<organism evidence="15 16">
    <name type="scientific">Psylliodes chrysocephalus</name>
    <dbReference type="NCBI Taxonomy" id="3402493"/>
    <lineage>
        <taxon>Eukaryota</taxon>
        <taxon>Metazoa</taxon>
        <taxon>Ecdysozoa</taxon>
        <taxon>Arthropoda</taxon>
        <taxon>Hexapoda</taxon>
        <taxon>Insecta</taxon>
        <taxon>Pterygota</taxon>
        <taxon>Neoptera</taxon>
        <taxon>Endopterygota</taxon>
        <taxon>Coleoptera</taxon>
        <taxon>Polyphaga</taxon>
        <taxon>Cucujiformia</taxon>
        <taxon>Chrysomeloidea</taxon>
        <taxon>Chrysomelidae</taxon>
        <taxon>Galerucinae</taxon>
        <taxon>Alticini</taxon>
        <taxon>Psylliodes</taxon>
    </lineage>
</organism>
<proteinExistence type="inferred from homology"/>
<dbReference type="GO" id="GO:0000978">
    <property type="term" value="F:RNA polymerase II cis-regulatory region sequence-specific DNA binding"/>
    <property type="evidence" value="ECO:0007669"/>
    <property type="project" value="TreeGrafter"/>
</dbReference>
<keyword evidence="9 10" id="KW-0539">Nucleus</keyword>
<dbReference type="GO" id="GO:0009791">
    <property type="term" value="P:post-embryonic development"/>
    <property type="evidence" value="ECO:0007669"/>
    <property type="project" value="UniProtKB-ARBA"/>
</dbReference>
<evidence type="ECO:0000256" key="3">
    <source>
        <dbReference type="ARBA" id="ARBA00022473"/>
    </source>
</evidence>
<feature type="compositionally biased region" description="Polar residues" evidence="12">
    <location>
        <begin position="381"/>
        <end position="396"/>
    </location>
</feature>
<keyword evidence="16" id="KW-1185">Reference proteome</keyword>
<evidence type="ECO:0000256" key="7">
    <source>
        <dbReference type="ARBA" id="ARBA00023155"/>
    </source>
</evidence>
<keyword evidence="5" id="KW-0805">Transcription regulation</keyword>
<dbReference type="InterPro" id="IPR001356">
    <property type="entry name" value="HD"/>
</dbReference>
<dbReference type="FunFam" id="1.10.10.60:FF:000035">
    <property type="entry name" value="paired box protein Pax-3 isoform X2"/>
    <property type="match status" value="1"/>
</dbReference>
<dbReference type="CDD" id="cd00131">
    <property type="entry name" value="PAX"/>
    <property type="match status" value="1"/>
</dbReference>
<dbReference type="OrthoDB" id="3225452at2759"/>
<dbReference type="InterPro" id="IPR036388">
    <property type="entry name" value="WH-like_DNA-bd_sf"/>
</dbReference>
<feature type="region of interest" description="Disordered" evidence="12">
    <location>
        <begin position="409"/>
        <end position="492"/>
    </location>
</feature>
<evidence type="ECO:0000256" key="11">
    <source>
        <dbReference type="RuleBase" id="RU000682"/>
    </source>
</evidence>
<dbReference type="PROSITE" id="PS00034">
    <property type="entry name" value="PAIRED_1"/>
    <property type="match status" value="1"/>
</dbReference>
<keyword evidence="4" id="KW-0563">Paired box</keyword>
<name>A0A9P0CZ47_9CUCU</name>
<dbReference type="AlphaFoldDB" id="A0A9P0CZ47"/>
<dbReference type="CDD" id="cd00086">
    <property type="entry name" value="homeodomain"/>
    <property type="match status" value="1"/>
</dbReference>
<feature type="region of interest" description="Disordered" evidence="12">
    <location>
        <begin position="372"/>
        <end position="396"/>
    </location>
</feature>
<keyword evidence="8" id="KW-0804">Transcription</keyword>
<dbReference type="EMBL" id="OV651818">
    <property type="protein sequence ID" value="CAH1111958.1"/>
    <property type="molecule type" value="Genomic_DNA"/>
</dbReference>
<dbReference type="Pfam" id="PF00046">
    <property type="entry name" value="Homeodomain"/>
    <property type="match status" value="1"/>
</dbReference>
<dbReference type="GO" id="GO:0000981">
    <property type="term" value="F:DNA-binding transcription factor activity, RNA polymerase II-specific"/>
    <property type="evidence" value="ECO:0007669"/>
    <property type="project" value="InterPro"/>
</dbReference>
<evidence type="ECO:0000256" key="1">
    <source>
        <dbReference type="ARBA" id="ARBA00004123"/>
    </source>
</evidence>
<evidence type="ECO:0000256" key="4">
    <source>
        <dbReference type="ARBA" id="ARBA00022724"/>
    </source>
</evidence>
<keyword evidence="6 10" id="KW-0238">DNA-binding</keyword>
<dbReference type="SMART" id="SM00351">
    <property type="entry name" value="PAX"/>
    <property type="match status" value="1"/>
</dbReference>
<feature type="region of interest" description="Disordered" evidence="12">
    <location>
        <begin position="149"/>
        <end position="184"/>
    </location>
</feature>
<dbReference type="Gene3D" id="1.10.10.10">
    <property type="entry name" value="Winged helix-like DNA-binding domain superfamily/Winged helix DNA-binding domain"/>
    <property type="match status" value="2"/>
</dbReference>